<sequence>MRFGLTRWQPARAARWDPLDEMRQMQDQINDMFKEISFGDKWSESGVLAPLVDVKDEGDNISVTTDLPGANKEDVDIDVRDNIITISAKCERESGDCDEGYTRRERTYSMFSRTLTLPERVTSDGAKARLEDGVLKITLPKLQIEEKKKIMIE</sequence>
<dbReference type="PROSITE" id="PS01031">
    <property type="entry name" value="SHSP"/>
    <property type="match status" value="1"/>
</dbReference>
<gene>
    <name evidence="5" type="ORF">HWN40_08960</name>
</gene>
<dbReference type="CDD" id="cd06464">
    <property type="entry name" value="ACD_sHsps-like"/>
    <property type="match status" value="1"/>
</dbReference>
<reference evidence="5 6" key="1">
    <citation type="submission" date="2020-06" db="EMBL/GenBank/DDBJ databases">
        <title>Methanolobus halotolerans sp. nov., isolated from a saline lake Tus in Siberia.</title>
        <authorList>
            <person name="Shen Y."/>
            <person name="Chen S.-C."/>
            <person name="Lai M.-C."/>
            <person name="Huang H.-H."/>
            <person name="Chiu H.-H."/>
            <person name="Tang S.-L."/>
            <person name="Rogozin D.Y."/>
            <person name="Degermendzhy A.G."/>
        </authorList>
    </citation>
    <scope>NUCLEOTIDE SEQUENCE [LARGE SCALE GENOMIC DNA]</scope>
    <source>
        <strain evidence="5 6">DSM 21339</strain>
    </source>
</reference>
<dbReference type="InterPro" id="IPR008978">
    <property type="entry name" value="HSP20-like_chaperone"/>
</dbReference>
<dbReference type="GeneID" id="55821801"/>
<dbReference type="Pfam" id="PF00011">
    <property type="entry name" value="HSP20"/>
    <property type="match status" value="1"/>
</dbReference>
<dbReference type="SUPFAM" id="SSF49764">
    <property type="entry name" value="HSP20-like chaperones"/>
    <property type="match status" value="1"/>
</dbReference>
<dbReference type="KEGG" id="mzi:HWN40_08960"/>
<dbReference type="Proteomes" id="UP000509594">
    <property type="component" value="Chromosome"/>
</dbReference>
<dbReference type="InterPro" id="IPR031107">
    <property type="entry name" value="Small_HSP"/>
</dbReference>
<dbReference type="RefSeq" id="WP_176965412.1">
    <property type="nucleotide sequence ID" value="NZ_CP058215.1"/>
</dbReference>
<comment type="similarity">
    <text evidence="1 2">Belongs to the small heat shock protein (HSP20) family.</text>
</comment>
<name>A0A7D5EF05_9EURY</name>
<evidence type="ECO:0000256" key="1">
    <source>
        <dbReference type="PROSITE-ProRule" id="PRU00285"/>
    </source>
</evidence>
<organism evidence="5 6">
    <name type="scientific">Methanolobus zinderi</name>
    <dbReference type="NCBI Taxonomy" id="536044"/>
    <lineage>
        <taxon>Archaea</taxon>
        <taxon>Methanobacteriati</taxon>
        <taxon>Methanobacteriota</taxon>
        <taxon>Stenosarchaea group</taxon>
        <taxon>Methanomicrobia</taxon>
        <taxon>Methanosarcinales</taxon>
        <taxon>Methanosarcinaceae</taxon>
        <taxon>Methanolobus</taxon>
    </lineage>
</organism>
<dbReference type="OrthoDB" id="198277at2157"/>
<accession>A0A7D5EF05</accession>
<proteinExistence type="inferred from homology"/>
<protein>
    <submittedName>
        <fullName evidence="5">Hsp20/alpha crystallin family protein</fullName>
    </submittedName>
</protein>
<feature type="domain" description="SHSP" evidence="3">
    <location>
        <begin position="42"/>
        <end position="153"/>
    </location>
</feature>
<evidence type="ECO:0000313" key="6">
    <source>
        <dbReference type="Proteomes" id="UP000509594"/>
    </source>
</evidence>
<evidence type="ECO:0000259" key="3">
    <source>
        <dbReference type="PROSITE" id="PS01031"/>
    </source>
</evidence>
<evidence type="ECO:0000256" key="2">
    <source>
        <dbReference type="RuleBase" id="RU003616"/>
    </source>
</evidence>
<dbReference type="Gene3D" id="2.60.40.790">
    <property type="match status" value="1"/>
</dbReference>
<keyword evidence="6" id="KW-1185">Reference proteome</keyword>
<dbReference type="AlphaFoldDB" id="A0A7D5EF05"/>
<dbReference type="PROSITE" id="PS51203">
    <property type="entry name" value="CS"/>
    <property type="match status" value="1"/>
</dbReference>
<feature type="domain" description="CS" evidence="4">
    <location>
        <begin position="47"/>
        <end position="153"/>
    </location>
</feature>
<dbReference type="PANTHER" id="PTHR11527">
    <property type="entry name" value="HEAT-SHOCK PROTEIN 20 FAMILY MEMBER"/>
    <property type="match status" value="1"/>
</dbReference>
<dbReference type="InterPro" id="IPR007052">
    <property type="entry name" value="CS_dom"/>
</dbReference>
<evidence type="ECO:0000259" key="4">
    <source>
        <dbReference type="PROSITE" id="PS51203"/>
    </source>
</evidence>
<dbReference type="InterPro" id="IPR002068">
    <property type="entry name" value="A-crystallin/Hsp20_dom"/>
</dbReference>
<evidence type="ECO:0000313" key="5">
    <source>
        <dbReference type="EMBL" id="QLC50356.1"/>
    </source>
</evidence>
<dbReference type="EMBL" id="CP058215">
    <property type="protein sequence ID" value="QLC50356.1"/>
    <property type="molecule type" value="Genomic_DNA"/>
</dbReference>